<accession>A0A1G1YW52</accession>
<sequence>MGFDTRLTSLSANTTYYYRAVAESDEGDDSGSVRSFRTGAPIYNVITRIVETVRPVEEEVEEEVLIITLNANAQDVDRGRNVEYTVSYDNRTGLTLTDAILTAELPNELNFEDADPNPDDENRGELTFDIGTIKPGEKDSFLIEASLDDSVDEGDEIRFVARVAYNDNSRVRKVVEVVDESTFGELLRGGGTFTALLIDSLKSFFTSPILWLVLLALLIYFAIRYFVAVKDRKTATLV</sequence>
<dbReference type="Proteomes" id="UP000177062">
    <property type="component" value="Unassembled WGS sequence"/>
</dbReference>
<dbReference type="InterPro" id="IPR001434">
    <property type="entry name" value="OmcB-like_DUF11"/>
</dbReference>
<proteinExistence type="predicted"/>
<dbReference type="AlphaFoldDB" id="A0A1G1YW52"/>
<feature type="domain" description="DUF11" evidence="2">
    <location>
        <begin position="66"/>
        <end position="162"/>
    </location>
</feature>
<dbReference type="EMBL" id="MHIT01000023">
    <property type="protein sequence ID" value="OGY56613.1"/>
    <property type="molecule type" value="Genomic_DNA"/>
</dbReference>
<evidence type="ECO:0000256" key="1">
    <source>
        <dbReference type="SAM" id="Phobius"/>
    </source>
</evidence>
<reference evidence="3 4" key="1">
    <citation type="journal article" date="2016" name="Nat. Commun.">
        <title>Thousands of microbial genomes shed light on interconnected biogeochemical processes in an aquifer system.</title>
        <authorList>
            <person name="Anantharaman K."/>
            <person name="Brown C.T."/>
            <person name="Hug L.A."/>
            <person name="Sharon I."/>
            <person name="Castelle C.J."/>
            <person name="Probst A.J."/>
            <person name="Thomas B.C."/>
            <person name="Singh A."/>
            <person name="Wilkins M.J."/>
            <person name="Karaoz U."/>
            <person name="Brodie E.L."/>
            <person name="Williams K.H."/>
            <person name="Hubbard S.S."/>
            <person name="Banfield J.F."/>
        </authorList>
    </citation>
    <scope>NUCLEOTIDE SEQUENCE [LARGE SCALE GENOMIC DNA]</scope>
</reference>
<evidence type="ECO:0000259" key="2">
    <source>
        <dbReference type="Pfam" id="PF01345"/>
    </source>
</evidence>
<dbReference type="Pfam" id="PF01345">
    <property type="entry name" value="DUF11"/>
    <property type="match status" value="1"/>
</dbReference>
<keyword evidence="1" id="KW-1133">Transmembrane helix</keyword>
<evidence type="ECO:0000313" key="4">
    <source>
        <dbReference type="Proteomes" id="UP000177062"/>
    </source>
</evidence>
<feature type="transmembrane region" description="Helical" evidence="1">
    <location>
        <begin position="209"/>
        <end position="227"/>
    </location>
</feature>
<evidence type="ECO:0000313" key="3">
    <source>
        <dbReference type="EMBL" id="OGY56613.1"/>
    </source>
</evidence>
<keyword evidence="1" id="KW-0472">Membrane</keyword>
<organism evidence="3 4">
    <name type="scientific">Candidatus Colwellbacteria bacterium RBG_13_48_8</name>
    <dbReference type="NCBI Taxonomy" id="1797685"/>
    <lineage>
        <taxon>Bacteria</taxon>
        <taxon>Candidatus Colwelliibacteriota</taxon>
    </lineage>
</organism>
<keyword evidence="1" id="KW-0812">Transmembrane</keyword>
<name>A0A1G1YW52_9BACT</name>
<protein>
    <recommendedName>
        <fullName evidence="2">DUF11 domain-containing protein</fullName>
    </recommendedName>
</protein>
<comment type="caution">
    <text evidence="3">The sequence shown here is derived from an EMBL/GenBank/DDBJ whole genome shotgun (WGS) entry which is preliminary data.</text>
</comment>
<gene>
    <name evidence="3" type="ORF">A2Y84_01610</name>
</gene>